<dbReference type="AlphaFoldDB" id="A0A225DRH4"/>
<keyword evidence="2" id="KW-1185">Reference proteome</keyword>
<evidence type="ECO:0000313" key="2">
    <source>
        <dbReference type="Proteomes" id="UP000214646"/>
    </source>
</evidence>
<dbReference type="EMBL" id="NIDE01000004">
    <property type="protein sequence ID" value="OWK44002.1"/>
    <property type="molecule type" value="Genomic_DNA"/>
</dbReference>
<name>A0A225DRH4_9BACT</name>
<accession>A0A225DRH4</accession>
<organism evidence="1 2">
    <name type="scientific">Fimbriiglobus ruber</name>
    <dbReference type="NCBI Taxonomy" id="1908690"/>
    <lineage>
        <taxon>Bacteria</taxon>
        <taxon>Pseudomonadati</taxon>
        <taxon>Planctomycetota</taxon>
        <taxon>Planctomycetia</taxon>
        <taxon>Gemmatales</taxon>
        <taxon>Gemmataceae</taxon>
        <taxon>Fimbriiglobus</taxon>
    </lineage>
</organism>
<gene>
    <name evidence="1" type="ORF">FRUB_03601</name>
</gene>
<reference evidence="2" key="1">
    <citation type="submission" date="2017-06" db="EMBL/GenBank/DDBJ databases">
        <title>Genome analysis of Fimbriiglobus ruber SP5, the first member of the order Planctomycetales with confirmed chitinolytic capability.</title>
        <authorList>
            <person name="Ravin N.V."/>
            <person name="Rakitin A.L."/>
            <person name="Ivanova A.A."/>
            <person name="Beletsky A.V."/>
            <person name="Kulichevskaya I.S."/>
            <person name="Mardanov A.V."/>
            <person name="Dedysh S.N."/>
        </authorList>
    </citation>
    <scope>NUCLEOTIDE SEQUENCE [LARGE SCALE GENOMIC DNA]</scope>
    <source>
        <strain evidence="2">SP5</strain>
    </source>
</reference>
<evidence type="ECO:0000313" key="1">
    <source>
        <dbReference type="EMBL" id="OWK44002.1"/>
    </source>
</evidence>
<dbReference type="RefSeq" id="WP_261341153.1">
    <property type="nucleotide sequence ID" value="NZ_NIDE01000004.1"/>
</dbReference>
<protein>
    <submittedName>
        <fullName evidence="1">Uncharacterized protein</fullName>
    </submittedName>
</protein>
<proteinExistence type="predicted"/>
<sequence>MDAYAKLSVGVSLSAMAFSLKLLEWRIRKLDRVRDQLDHGDDT</sequence>
<dbReference type="Proteomes" id="UP000214646">
    <property type="component" value="Unassembled WGS sequence"/>
</dbReference>
<comment type="caution">
    <text evidence="1">The sequence shown here is derived from an EMBL/GenBank/DDBJ whole genome shotgun (WGS) entry which is preliminary data.</text>
</comment>